<dbReference type="Pfam" id="PF13730">
    <property type="entry name" value="HTH_36"/>
    <property type="match status" value="1"/>
</dbReference>
<dbReference type="AlphaFoldDB" id="Q6TV52"/>
<organism evidence="1">
    <name type="scientific">Bacillus methanolicus (strain MGA3 / ATCC 53907)</name>
    <dbReference type="NCBI Taxonomy" id="796606"/>
    <lineage>
        <taxon>Bacteria</taxon>
        <taxon>Bacillati</taxon>
        <taxon>Bacillota</taxon>
        <taxon>Bacilli</taxon>
        <taxon>Bacillales</taxon>
        <taxon>Bacillaceae</taxon>
        <taxon>Bacillus</taxon>
    </lineage>
</organism>
<dbReference type="EMBL" id="AY386314">
    <property type="protein sequence ID" value="AAR39394.1"/>
    <property type="molecule type" value="Genomic_DNA"/>
</dbReference>
<dbReference type="HOGENOM" id="CLU_075775_0_0_9"/>
<gene>
    <name evidence="2" type="ORF">BMMGA3_17280</name>
</gene>
<dbReference type="OrthoDB" id="2708249at2"/>
<keyword evidence="3" id="KW-1185">Reference proteome</keyword>
<geneLocation type="plasmid" evidence="1 3">
    <name>pBM19</name>
</geneLocation>
<reference evidence="2 3" key="2">
    <citation type="journal article" date="2015" name="BMC Genomics">
        <title>Transcriptome analysis of thermophilic methylotrophic Bacillus methanolicus MGA3 using RNA-sequencing provides detailed insights into its previously uncharted transcriptional landscape.</title>
        <authorList>
            <person name="Irla M."/>
            <person name="Neshat A."/>
            <person name="Brautaset T."/>
            <person name="Ruckert C."/>
            <person name="Kalinowski J."/>
            <person name="Wendisch V.F."/>
        </authorList>
    </citation>
    <scope>NUCLEOTIDE SEQUENCE [LARGE SCALE GENOMIC DNA]</scope>
    <source>
        <strain evidence="2">MGA3</strain>
        <strain evidence="3">MGA3 / ATCC 53907</strain>
        <plasmid evidence="2">pBM19</plasmid>
        <plasmid evidence="3">Plasmid pBM19</plasmid>
    </source>
</reference>
<evidence type="ECO:0008006" key="4">
    <source>
        <dbReference type="Google" id="ProtNLM"/>
    </source>
</evidence>
<evidence type="ECO:0000313" key="1">
    <source>
        <dbReference type="EMBL" id="AAR39394.1"/>
    </source>
</evidence>
<accession>Q6TV52</accession>
<dbReference type="RefSeq" id="WP_003349829.1">
    <property type="nucleotide sequence ID" value="NC_005328.1"/>
</dbReference>
<reference evidence="1" key="1">
    <citation type="journal article" date="2004" name="J. Bacteriol.">
        <title>Plasmid-dependent methylotrophy in thermotolerant Bacillus methanolicus.</title>
        <authorList>
            <person name="Brautaset T."/>
            <person name="Jakobsen O.M."/>
            <person name="Flickinger M.C."/>
            <person name="Valla S."/>
            <person name="Ellingsen T.E."/>
        </authorList>
    </citation>
    <scope>NUCLEOTIDE SEQUENCE</scope>
    <source>
        <strain evidence="1">MGA3</strain>
        <plasmid evidence="1">pBM19</plasmid>
    </source>
</reference>
<dbReference type="Proteomes" id="UP000027602">
    <property type="component" value="Plasmid pBM19"/>
</dbReference>
<dbReference type="InterPro" id="IPR036388">
    <property type="entry name" value="WH-like_DNA-bd_sf"/>
</dbReference>
<evidence type="ECO:0000313" key="3">
    <source>
        <dbReference type="Proteomes" id="UP000027602"/>
    </source>
</evidence>
<evidence type="ECO:0000313" key="2">
    <source>
        <dbReference type="EMBL" id="AIE61803.1"/>
    </source>
</evidence>
<dbReference type="Gene3D" id="1.10.10.10">
    <property type="entry name" value="Winged helix-like DNA-binding domain superfamily/Winged helix DNA-binding domain"/>
    <property type="match status" value="1"/>
</dbReference>
<accession>I3DTN1</accession>
<dbReference type="KEGG" id="bmet:BMMGA3_17280"/>
<name>Q6TV52_BACMM</name>
<protein>
    <recommendedName>
        <fullName evidence="4">Helix-turn-helix domain-containing protein</fullName>
    </recommendedName>
</protein>
<sequence length="266" mass="30844">MKRDIEIIASEETFANLATFETIEQLNETVRAYKSQFADQLNKTELAVLDVLHRYSAKYTGVSFLRKSKIGELIGKSRRTIIRVCKRLEALGIIRQYEMKRPSDMQQTSNAIVIQPVPKVPKECSNDNTLSIMTDDTVENVTQEVNGNVTPRKSSISLKQIHTSKERTERPFKHKLAWIPENFYKLLAAHFNSIDEIEEYWRAVHAITYSYDLAKETKEDIGIQAFMEMKARRHKLHKPIAYFVGIVKRKAKQRYITELFNSVMAI</sequence>
<dbReference type="EMBL" id="CP007741">
    <property type="protein sequence ID" value="AIE61803.1"/>
    <property type="molecule type" value="Genomic_DNA"/>
</dbReference>
<proteinExistence type="predicted"/>
<keyword evidence="1" id="KW-0614">Plasmid</keyword>